<dbReference type="Pfam" id="PF00484">
    <property type="entry name" value="Pro_CA"/>
    <property type="match status" value="1"/>
</dbReference>
<keyword evidence="4" id="KW-0479">Metal-binding</keyword>
<comment type="cofactor">
    <cofactor evidence="1">
        <name>Zn(2+)</name>
        <dbReference type="ChEBI" id="CHEBI:29105"/>
    </cofactor>
</comment>
<name>A0ABR8VPE8_9BACI</name>
<dbReference type="SUPFAM" id="SSF53056">
    <property type="entry name" value="beta-carbonic anhydrase, cab"/>
    <property type="match status" value="1"/>
</dbReference>
<evidence type="ECO:0000313" key="7">
    <source>
        <dbReference type="EMBL" id="MBD8006649.1"/>
    </source>
</evidence>
<dbReference type="Proteomes" id="UP000648182">
    <property type="component" value="Unassembled WGS sequence"/>
</dbReference>
<dbReference type="EMBL" id="JACSPV010000035">
    <property type="protein sequence ID" value="MBD8006649.1"/>
    <property type="molecule type" value="Genomic_DNA"/>
</dbReference>
<dbReference type="InterPro" id="IPR036874">
    <property type="entry name" value="Carbonic_anhydrase_sf"/>
</dbReference>
<reference evidence="7 8" key="1">
    <citation type="submission" date="2020-08" db="EMBL/GenBank/DDBJ databases">
        <title>A Genomic Blueprint of the Chicken Gut Microbiome.</title>
        <authorList>
            <person name="Gilroy R."/>
            <person name="Ravi A."/>
            <person name="Getino M."/>
            <person name="Pursley I."/>
            <person name="Horton D.L."/>
            <person name="Alikhan N.-F."/>
            <person name="Baker D."/>
            <person name="Gharbi K."/>
            <person name="Hall N."/>
            <person name="Watson M."/>
            <person name="Adriaenssens E.M."/>
            <person name="Foster-Nyarko E."/>
            <person name="Jarju S."/>
            <person name="Secka A."/>
            <person name="Antonio M."/>
            <person name="Oren A."/>
            <person name="Chaudhuri R."/>
            <person name="La Ragione R.M."/>
            <person name="Hildebrand F."/>
            <person name="Pallen M.J."/>
        </authorList>
    </citation>
    <scope>NUCLEOTIDE SEQUENCE [LARGE SCALE GENOMIC DNA]</scope>
    <source>
        <strain evidence="7 8">Sa1BUA2</strain>
    </source>
</reference>
<comment type="similarity">
    <text evidence="2">Belongs to the beta-class carbonic anhydrase family.</text>
</comment>
<dbReference type="PANTHER" id="PTHR43175:SF3">
    <property type="entry name" value="CARBON DISULFIDE HYDROLASE"/>
    <property type="match status" value="1"/>
</dbReference>
<sequence length="192" mass="21700">MSLLKEILDYNETFIDEKKYEAYATTKFPDKKLVIFTCMDTRLVELLHKAMNMKNGDVKVVKNAGAILTHPFGSIMRSLLIAVYELKADEVYVIGHHDCGMSAIESSQVLEKMQERGITKETLDILQHSGINLDEWLTGFDSVEESVEHSVNMIRNHPLMADQVPVHGLVIDPRTGKLDLVVNGYVERPAKK</sequence>
<dbReference type="SMART" id="SM00947">
    <property type="entry name" value="Pro_CA"/>
    <property type="match status" value="1"/>
</dbReference>
<gene>
    <name evidence="7" type="ORF">H9631_16340</name>
</gene>
<dbReference type="Gene3D" id="3.40.1050.10">
    <property type="entry name" value="Carbonic anhydrase"/>
    <property type="match status" value="1"/>
</dbReference>
<evidence type="ECO:0000313" key="8">
    <source>
        <dbReference type="Proteomes" id="UP000648182"/>
    </source>
</evidence>
<evidence type="ECO:0000256" key="6">
    <source>
        <dbReference type="ARBA" id="ARBA00048348"/>
    </source>
</evidence>
<dbReference type="InterPro" id="IPR001765">
    <property type="entry name" value="Carbonic_anhydrase"/>
</dbReference>
<accession>A0ABR8VPE8</accession>
<comment type="catalytic activity">
    <reaction evidence="6">
        <text>hydrogencarbonate + H(+) = CO2 + H2O</text>
        <dbReference type="Rhea" id="RHEA:10748"/>
        <dbReference type="ChEBI" id="CHEBI:15377"/>
        <dbReference type="ChEBI" id="CHEBI:15378"/>
        <dbReference type="ChEBI" id="CHEBI:16526"/>
        <dbReference type="ChEBI" id="CHEBI:17544"/>
        <dbReference type="EC" id="4.2.1.1"/>
    </reaction>
</comment>
<dbReference type="EC" id="4.2.1.1" evidence="3"/>
<keyword evidence="5" id="KW-0862">Zinc</keyword>
<dbReference type="CDD" id="cd03379">
    <property type="entry name" value="beta_CA_cladeD"/>
    <property type="match status" value="1"/>
</dbReference>
<dbReference type="RefSeq" id="WP_191814678.1">
    <property type="nucleotide sequence ID" value="NZ_JACSPV010000035.1"/>
</dbReference>
<proteinExistence type="inferred from homology"/>
<evidence type="ECO:0000256" key="2">
    <source>
        <dbReference type="ARBA" id="ARBA00006217"/>
    </source>
</evidence>
<evidence type="ECO:0000256" key="1">
    <source>
        <dbReference type="ARBA" id="ARBA00001947"/>
    </source>
</evidence>
<keyword evidence="8" id="KW-1185">Reference proteome</keyword>
<evidence type="ECO:0000256" key="3">
    <source>
        <dbReference type="ARBA" id="ARBA00012925"/>
    </source>
</evidence>
<protein>
    <recommendedName>
        <fullName evidence="3">carbonic anhydrase</fullName>
        <ecNumber evidence="3">4.2.1.1</ecNumber>
    </recommendedName>
</protein>
<comment type="caution">
    <text evidence="7">The sequence shown here is derived from an EMBL/GenBank/DDBJ whole genome shotgun (WGS) entry which is preliminary data.</text>
</comment>
<organism evidence="7 8">
    <name type="scientific">Bacillus norwichensis</name>
    <dbReference type="NCBI Taxonomy" id="2762217"/>
    <lineage>
        <taxon>Bacteria</taxon>
        <taxon>Bacillati</taxon>
        <taxon>Bacillota</taxon>
        <taxon>Bacilli</taxon>
        <taxon>Bacillales</taxon>
        <taxon>Bacillaceae</taxon>
        <taxon>Bacillus</taxon>
    </lineage>
</organism>
<dbReference type="PANTHER" id="PTHR43175">
    <property type="entry name" value="CARBONIC ANHYDRASE"/>
    <property type="match status" value="1"/>
</dbReference>
<evidence type="ECO:0000256" key="5">
    <source>
        <dbReference type="ARBA" id="ARBA00022833"/>
    </source>
</evidence>
<evidence type="ECO:0000256" key="4">
    <source>
        <dbReference type="ARBA" id="ARBA00022723"/>
    </source>
</evidence>